<keyword evidence="1" id="KW-0547">Nucleotide-binding</keyword>
<feature type="domain" description="Helicase ATP-binding" evidence="6">
    <location>
        <begin position="129"/>
        <end position="277"/>
    </location>
</feature>
<name>A0ABU1M4P3_9HYPH</name>
<dbReference type="InterPro" id="IPR014001">
    <property type="entry name" value="Helicase_ATP-bd"/>
</dbReference>
<dbReference type="SUPFAM" id="SSF52540">
    <property type="entry name" value="P-loop containing nucleoside triphosphate hydrolases"/>
    <property type="match status" value="2"/>
</dbReference>
<dbReference type="PANTHER" id="PTHR45766">
    <property type="entry name" value="DNA ANNEALING HELICASE AND ENDONUCLEASE ZRANB3 FAMILY MEMBER"/>
    <property type="match status" value="1"/>
</dbReference>
<evidence type="ECO:0000259" key="6">
    <source>
        <dbReference type="PROSITE" id="PS51192"/>
    </source>
</evidence>
<evidence type="ECO:0000313" key="7">
    <source>
        <dbReference type="EMBL" id="MDR6431035.1"/>
    </source>
</evidence>
<feature type="transmembrane region" description="Helical" evidence="5">
    <location>
        <begin position="18"/>
        <end position="38"/>
    </location>
</feature>
<dbReference type="RefSeq" id="WP_310010233.1">
    <property type="nucleotide sequence ID" value="NZ_JAVDQT010000001.1"/>
</dbReference>
<evidence type="ECO:0000256" key="3">
    <source>
        <dbReference type="ARBA" id="ARBA00022806"/>
    </source>
</evidence>
<evidence type="ECO:0000256" key="2">
    <source>
        <dbReference type="ARBA" id="ARBA00022801"/>
    </source>
</evidence>
<keyword evidence="5" id="KW-0812">Transmembrane</keyword>
<gene>
    <name evidence="7" type="ORF">J2782_000740</name>
</gene>
<accession>A0ABU1M4P3</accession>
<evidence type="ECO:0000256" key="5">
    <source>
        <dbReference type="SAM" id="Phobius"/>
    </source>
</evidence>
<evidence type="ECO:0000256" key="4">
    <source>
        <dbReference type="ARBA" id="ARBA00022840"/>
    </source>
</evidence>
<keyword evidence="3" id="KW-0347">Helicase</keyword>
<dbReference type="Pfam" id="PF00271">
    <property type="entry name" value="Helicase_C"/>
    <property type="match status" value="1"/>
</dbReference>
<keyword evidence="8" id="KW-1185">Reference proteome</keyword>
<keyword evidence="4" id="KW-0067">ATP-binding</keyword>
<keyword evidence="5" id="KW-1133">Transmembrane helix</keyword>
<dbReference type="InterPro" id="IPR027417">
    <property type="entry name" value="P-loop_NTPase"/>
</dbReference>
<keyword evidence="2" id="KW-0378">Hydrolase</keyword>
<dbReference type="EMBL" id="JAVDQT010000001">
    <property type="protein sequence ID" value="MDR6431035.1"/>
    <property type="molecule type" value="Genomic_DNA"/>
</dbReference>
<dbReference type="PANTHER" id="PTHR45766:SF3">
    <property type="entry name" value="DNA ANNEALING HELICASE AND ENDONUCLEASE ZRANB3"/>
    <property type="match status" value="1"/>
</dbReference>
<dbReference type="SMART" id="SM00487">
    <property type="entry name" value="DEXDc"/>
    <property type="match status" value="1"/>
</dbReference>
<reference evidence="7 8" key="1">
    <citation type="submission" date="2023-07" db="EMBL/GenBank/DDBJ databases">
        <title>Sorghum-associated microbial communities from plants grown in Nebraska, USA.</title>
        <authorList>
            <person name="Schachtman D."/>
        </authorList>
    </citation>
    <scope>NUCLEOTIDE SEQUENCE [LARGE SCALE GENOMIC DNA]</scope>
    <source>
        <strain evidence="7 8">DS1730</strain>
    </source>
</reference>
<evidence type="ECO:0000256" key="1">
    <source>
        <dbReference type="ARBA" id="ARBA00022741"/>
    </source>
</evidence>
<protein>
    <recommendedName>
        <fullName evidence="6">Helicase ATP-binding domain-containing protein</fullName>
    </recommendedName>
</protein>
<dbReference type="PROSITE" id="PS51192">
    <property type="entry name" value="HELICASE_ATP_BIND_1"/>
    <property type="match status" value="1"/>
</dbReference>
<evidence type="ECO:0000313" key="8">
    <source>
        <dbReference type="Proteomes" id="UP001184614"/>
    </source>
</evidence>
<organism evidence="7 8">
    <name type="scientific">Brucella pseudogrignonensis</name>
    <dbReference type="NCBI Taxonomy" id="419475"/>
    <lineage>
        <taxon>Bacteria</taxon>
        <taxon>Pseudomonadati</taxon>
        <taxon>Pseudomonadota</taxon>
        <taxon>Alphaproteobacteria</taxon>
        <taxon>Hyphomicrobiales</taxon>
        <taxon>Brucellaceae</taxon>
        <taxon>Brucella/Ochrobactrum group</taxon>
        <taxon>Brucella</taxon>
    </lineage>
</organism>
<sequence length="552" mass="61946">MLTGSEAKKKGQYREGNYLRYSVVFLAGSASVCGYFPYRKRSSISDPVCYLRDYIFRLFMALRSTAGIRTQLVKPSTPASHQLAGYHTRGENMSYAELLARKSADAPLRGLSSIPSLHEGMFAYQRDVTEFLLGVGGGAAFLDTGLGKSFVALEWARVVSEQVGKPVLMLAPLAVAPQHVREAQKFGYEDARVVRSQDDVGPGINVTNYAKIDHFDPSEFAGVVLDESSVIKNFTGQTTRKMIAMWKDTPFRLACTATPAPNDHMELGQHSQFLGVMNSNEMLTRWFIADQTNMGRYRLKGHAVKPYWSWVASWARCISKPSDLGYSDDGFGLPPLETFRHEIRADLSVDAGELLFRIPDTSAAAIHKEKRLTANARAEAIAEQVNSERSEPWVVWCDTDYEADALTSRIPDAVEVRGSMTDKVKEDRLVGFSEGNIRVIVSKPSIAGFGLNWQHCARMAFVGLSFSYEAYYQAVRRCYRFGQKRPVHVHIALADTERAIWDTINRKSGDHEQMKREMYAAMRRVHQKRQVKINYQPTTPVNLPDWVKGALA</sequence>
<proteinExistence type="predicted"/>
<keyword evidence="5" id="KW-0472">Membrane</keyword>
<comment type="caution">
    <text evidence="7">The sequence shown here is derived from an EMBL/GenBank/DDBJ whole genome shotgun (WGS) entry which is preliminary data.</text>
</comment>
<dbReference type="Gene3D" id="3.40.50.300">
    <property type="entry name" value="P-loop containing nucleotide triphosphate hydrolases"/>
    <property type="match status" value="2"/>
</dbReference>
<dbReference type="InterPro" id="IPR001650">
    <property type="entry name" value="Helicase_C-like"/>
</dbReference>
<dbReference type="Proteomes" id="UP001184614">
    <property type="component" value="Unassembled WGS sequence"/>
</dbReference>